<evidence type="ECO:0000313" key="2">
    <source>
        <dbReference type="EMBL" id="QGA66765.1"/>
    </source>
</evidence>
<dbReference type="AlphaFoldDB" id="A0A5Q0THG4"/>
<dbReference type="EMBL" id="CP045700">
    <property type="protein sequence ID" value="QGA66765.1"/>
    <property type="molecule type" value="Genomic_DNA"/>
</dbReference>
<keyword evidence="3" id="KW-1185">Reference proteome</keyword>
<evidence type="ECO:0000313" key="3">
    <source>
        <dbReference type="Proteomes" id="UP000348942"/>
    </source>
</evidence>
<organism evidence="1 3">
    <name type="scientific">Vibrio algicola</name>
    <dbReference type="NCBI Taxonomy" id="2662262"/>
    <lineage>
        <taxon>Bacteria</taxon>
        <taxon>Pseudomonadati</taxon>
        <taxon>Pseudomonadota</taxon>
        <taxon>Gammaproteobacteria</taxon>
        <taxon>Vibrionales</taxon>
        <taxon>Vibrionaceae</taxon>
        <taxon>Vibrio</taxon>
    </lineage>
</organism>
<sequence length="106" mass="12079">MMHFNEKRRAVRNAIERLEREGAAVIGWNVKLAIPTITIEMPPVSLMTKAYTVTERKAGKRVTSHVAKLSGCLVRWYDSELPEAFFITQHLNPYAPELIASWPTNL</sequence>
<proteinExistence type="predicted"/>
<accession>A0A5Q0THG4</accession>
<dbReference type="EMBL" id="CP045700">
    <property type="protein sequence ID" value="QGA66314.1"/>
    <property type="molecule type" value="Genomic_DNA"/>
</dbReference>
<name>A0A5Q0THG4_9VIBR</name>
<reference evidence="1 3" key="1">
    <citation type="submission" date="2019-10" db="EMBL/GenBank/DDBJ databases">
        <title>Vibrio sp. nov., isolated from Coralline algae surface.</title>
        <authorList>
            <person name="Geng Y."/>
            <person name="Zhang X."/>
        </authorList>
    </citation>
    <scope>NUCLEOTIDE SEQUENCE [LARGE SCALE GENOMIC DNA]</scope>
    <source>
        <strain evidence="1 3">SM1977</strain>
    </source>
</reference>
<dbReference type="RefSeq" id="WP_153448448.1">
    <property type="nucleotide sequence ID" value="NZ_CP045700.1"/>
</dbReference>
<gene>
    <name evidence="1" type="ORF">GFB47_12840</name>
    <name evidence="2" type="ORF">GFB47_15345</name>
</gene>
<protein>
    <submittedName>
        <fullName evidence="1">Uncharacterized protein</fullName>
    </submittedName>
</protein>
<dbReference type="Proteomes" id="UP000348942">
    <property type="component" value="Chromosome 2"/>
</dbReference>
<evidence type="ECO:0000313" key="1">
    <source>
        <dbReference type="EMBL" id="QGA66314.1"/>
    </source>
</evidence>